<reference evidence="4 5" key="1">
    <citation type="submission" date="2020-08" db="EMBL/GenBank/DDBJ databases">
        <title>Genomic Encyclopedia of Type Strains, Phase IV (KMG-IV): sequencing the most valuable type-strain genomes for metagenomic binning, comparative biology and taxonomic classification.</title>
        <authorList>
            <person name="Goeker M."/>
        </authorList>
    </citation>
    <scope>NUCLEOTIDE SEQUENCE [LARGE SCALE GENOMIC DNA]</scope>
    <source>
        <strain evidence="4 5">DSM 12252</strain>
    </source>
</reference>
<keyword evidence="2" id="KW-1134">Transmembrane beta strand</keyword>
<dbReference type="RefSeq" id="WP_184340443.1">
    <property type="nucleotide sequence ID" value="NZ_JACHIG010000006.1"/>
</dbReference>
<protein>
    <submittedName>
        <fullName evidence="4">Multidrug efflux system outer membrane protein</fullName>
    </submittedName>
</protein>
<dbReference type="Pfam" id="PF02321">
    <property type="entry name" value="OEP"/>
    <property type="match status" value="2"/>
</dbReference>
<dbReference type="InterPro" id="IPR003423">
    <property type="entry name" value="OMP_efflux"/>
</dbReference>
<sequence length="503" mass="54274">MRFFIPFLFATSVIAQIGPNYERPETVTPAGYKGAVNWREARPLDTLPKGAWWRVFGDARLNSLMEMATANNQTLKASVARFDQARAGTGLARAAFFPTADINSAFTTQRTSPNMPSAFPLNGLHYVGPSYTVPLDFSWELDLWGKIRRQNESARADAAAAANQMQNVLLGVHADVATNYFRIRALDGELATVRAAVGWRRQALDIARARVKAGAGSELEQAQAETEVASAEAEVGALQNQRDQLENAIALLTGTNPSAFKMGGNPSQLPSPPVVPAGVPTDLLERRPDVAAAERTLASTTAQIGVTKANFFPSIRLTGRTGYLSGDVEKLFEMGSMNWNIGPSITVPLFAGGKNRAYMERARAAHDEALANYRQAILASFNDVENALAAMRNLSNQTEAQHRARASAQQAAKIAHARYEAGTSPYLDVIEANRSLLTTERACATLAGQRLIASVSLVKALGGGWDQNLPVTVPAITPDPEAMGSTAPKKGFFTKVKGWFKKD</sequence>
<dbReference type="PANTHER" id="PTHR30203">
    <property type="entry name" value="OUTER MEMBRANE CATION EFFLUX PROTEIN"/>
    <property type="match status" value="1"/>
</dbReference>
<dbReference type="PANTHER" id="PTHR30203:SF33">
    <property type="entry name" value="BLR4455 PROTEIN"/>
    <property type="match status" value="1"/>
</dbReference>
<comment type="caution">
    <text evidence="4">The sequence shown here is derived from an EMBL/GenBank/DDBJ whole genome shotgun (WGS) entry which is preliminary data.</text>
</comment>
<dbReference type="InterPro" id="IPR010131">
    <property type="entry name" value="MdtP/NodT-like"/>
</dbReference>
<keyword evidence="5" id="KW-1185">Reference proteome</keyword>
<proteinExistence type="inferred from homology"/>
<accession>A0A7W7YCC6</accession>
<evidence type="ECO:0000256" key="2">
    <source>
        <dbReference type="RuleBase" id="RU362097"/>
    </source>
</evidence>
<dbReference type="NCBIfam" id="TIGR01845">
    <property type="entry name" value="outer_NodT"/>
    <property type="match status" value="1"/>
</dbReference>
<name>A0A7W7YCC6_9BACT</name>
<organism evidence="4 5">
    <name type="scientific">Prosthecobacter vanneervenii</name>
    <dbReference type="NCBI Taxonomy" id="48466"/>
    <lineage>
        <taxon>Bacteria</taxon>
        <taxon>Pseudomonadati</taxon>
        <taxon>Verrucomicrobiota</taxon>
        <taxon>Verrucomicrobiia</taxon>
        <taxon>Verrucomicrobiales</taxon>
        <taxon>Verrucomicrobiaceae</taxon>
        <taxon>Prosthecobacter</taxon>
    </lineage>
</organism>
<keyword evidence="2" id="KW-0564">Palmitate</keyword>
<evidence type="ECO:0000313" key="4">
    <source>
        <dbReference type="EMBL" id="MBB5033520.1"/>
    </source>
</evidence>
<dbReference type="Gene3D" id="2.20.200.10">
    <property type="entry name" value="Outer membrane efflux proteins (OEP)"/>
    <property type="match status" value="1"/>
</dbReference>
<comment type="subcellular location">
    <subcellularLocation>
        <location evidence="2">Cell membrane</location>
        <topology evidence="2">Lipid-anchor</topology>
    </subcellularLocation>
</comment>
<dbReference type="Proteomes" id="UP000590740">
    <property type="component" value="Unassembled WGS sequence"/>
</dbReference>
<keyword evidence="2" id="KW-0449">Lipoprotein</keyword>
<dbReference type="SUPFAM" id="SSF56954">
    <property type="entry name" value="Outer membrane efflux proteins (OEP)"/>
    <property type="match status" value="1"/>
</dbReference>
<evidence type="ECO:0000313" key="5">
    <source>
        <dbReference type="Proteomes" id="UP000590740"/>
    </source>
</evidence>
<dbReference type="GO" id="GO:0015562">
    <property type="term" value="F:efflux transmembrane transporter activity"/>
    <property type="evidence" value="ECO:0007669"/>
    <property type="project" value="InterPro"/>
</dbReference>
<dbReference type="Gene3D" id="1.20.1600.10">
    <property type="entry name" value="Outer membrane efflux proteins (OEP)"/>
    <property type="match status" value="1"/>
</dbReference>
<evidence type="ECO:0000256" key="1">
    <source>
        <dbReference type="ARBA" id="ARBA00007613"/>
    </source>
</evidence>
<dbReference type="AlphaFoldDB" id="A0A7W7YCC6"/>
<dbReference type="EMBL" id="JACHIG010000006">
    <property type="protein sequence ID" value="MBB5033520.1"/>
    <property type="molecule type" value="Genomic_DNA"/>
</dbReference>
<keyword evidence="2" id="KW-0472">Membrane</keyword>
<gene>
    <name evidence="4" type="ORF">HNQ65_003108</name>
</gene>
<keyword evidence="3" id="KW-0175">Coiled coil</keyword>
<feature type="coiled-coil region" evidence="3">
    <location>
        <begin position="221"/>
        <end position="255"/>
    </location>
</feature>
<evidence type="ECO:0000256" key="3">
    <source>
        <dbReference type="SAM" id="Coils"/>
    </source>
</evidence>
<keyword evidence="2" id="KW-0812">Transmembrane</keyword>
<dbReference type="GO" id="GO:0005886">
    <property type="term" value="C:plasma membrane"/>
    <property type="evidence" value="ECO:0007669"/>
    <property type="project" value="UniProtKB-SubCell"/>
</dbReference>
<comment type="similarity">
    <text evidence="1 2">Belongs to the outer membrane factor (OMF) (TC 1.B.17) family.</text>
</comment>